<evidence type="ECO:0000313" key="2">
    <source>
        <dbReference type="Proteomes" id="UP001432027"/>
    </source>
</evidence>
<dbReference type="AlphaFoldDB" id="A0AAV5UEB2"/>
<organism evidence="1 2">
    <name type="scientific">Pristionchus entomophagus</name>
    <dbReference type="NCBI Taxonomy" id="358040"/>
    <lineage>
        <taxon>Eukaryota</taxon>
        <taxon>Metazoa</taxon>
        <taxon>Ecdysozoa</taxon>
        <taxon>Nematoda</taxon>
        <taxon>Chromadorea</taxon>
        <taxon>Rhabditida</taxon>
        <taxon>Rhabditina</taxon>
        <taxon>Diplogasteromorpha</taxon>
        <taxon>Diplogasteroidea</taxon>
        <taxon>Neodiplogasteridae</taxon>
        <taxon>Pristionchus</taxon>
    </lineage>
</organism>
<sequence>APLNLRTPTSSPPGRRQSKILDMIDNAVDRMVTVGFLKKDWRFNVEDQTSIMYPMSPNLLEGNKEEEE</sequence>
<reference evidence="1" key="1">
    <citation type="submission" date="2023-10" db="EMBL/GenBank/DDBJ databases">
        <title>Genome assembly of Pristionchus species.</title>
        <authorList>
            <person name="Yoshida K."/>
            <person name="Sommer R.J."/>
        </authorList>
    </citation>
    <scope>NUCLEOTIDE SEQUENCE</scope>
    <source>
        <strain evidence="1">RS0144</strain>
    </source>
</reference>
<feature type="non-terminal residue" evidence="1">
    <location>
        <position position="68"/>
    </location>
</feature>
<accession>A0AAV5UEB2</accession>
<keyword evidence="2" id="KW-1185">Reference proteome</keyword>
<dbReference type="EMBL" id="BTSX01000006">
    <property type="protein sequence ID" value="GMT05285.1"/>
    <property type="molecule type" value="Genomic_DNA"/>
</dbReference>
<gene>
    <name evidence="1" type="ORF">PENTCL1PPCAC_27459</name>
</gene>
<protein>
    <submittedName>
        <fullName evidence="1">Uncharacterized protein</fullName>
    </submittedName>
</protein>
<proteinExistence type="predicted"/>
<feature type="non-terminal residue" evidence="1">
    <location>
        <position position="1"/>
    </location>
</feature>
<comment type="caution">
    <text evidence="1">The sequence shown here is derived from an EMBL/GenBank/DDBJ whole genome shotgun (WGS) entry which is preliminary data.</text>
</comment>
<name>A0AAV5UEB2_9BILA</name>
<evidence type="ECO:0000313" key="1">
    <source>
        <dbReference type="EMBL" id="GMT05285.1"/>
    </source>
</evidence>
<dbReference type="Proteomes" id="UP001432027">
    <property type="component" value="Unassembled WGS sequence"/>
</dbReference>